<accession>A0ABP9A7Z5</accession>
<feature type="compositionally biased region" description="Low complexity" evidence="2">
    <location>
        <begin position="18"/>
        <end position="34"/>
    </location>
</feature>
<comment type="caution">
    <text evidence="3">The sequence shown here is derived from an EMBL/GenBank/DDBJ whole genome shotgun (WGS) entry which is preliminary data.</text>
</comment>
<keyword evidence="4" id="KW-1185">Reference proteome</keyword>
<sequence>MATTIARASARPAATVPRGRITGRSSTGRASAGRADGRRDAGLGRHATAPVELRHTAASPAIASGADVEVLPLLLGHSAATPTLDLYGHLFPDRLDELADRFDRAVCAPDVPQDPSEDDDEDDQ</sequence>
<keyword evidence="1" id="KW-0233">DNA recombination</keyword>
<proteinExistence type="predicted"/>
<evidence type="ECO:0000313" key="3">
    <source>
        <dbReference type="EMBL" id="GAA4775647.1"/>
    </source>
</evidence>
<reference evidence="4" key="1">
    <citation type="journal article" date="2019" name="Int. J. Syst. Evol. Microbiol.">
        <title>The Global Catalogue of Microorganisms (GCM) 10K type strain sequencing project: providing services to taxonomists for standard genome sequencing and annotation.</title>
        <authorList>
            <consortium name="The Broad Institute Genomics Platform"/>
            <consortium name="The Broad Institute Genome Sequencing Center for Infectious Disease"/>
            <person name="Wu L."/>
            <person name="Ma J."/>
        </authorList>
    </citation>
    <scope>NUCLEOTIDE SEQUENCE [LARGE SCALE GENOMIC DNA]</scope>
    <source>
        <strain evidence="4">JCM 17979</strain>
    </source>
</reference>
<dbReference type="Proteomes" id="UP001500928">
    <property type="component" value="Unassembled WGS sequence"/>
</dbReference>
<dbReference type="EMBL" id="BAABHO010000003">
    <property type="protein sequence ID" value="GAA4775647.1"/>
    <property type="molecule type" value="Genomic_DNA"/>
</dbReference>
<name>A0ABP9A7Z5_9PSEU</name>
<evidence type="ECO:0008006" key="5">
    <source>
        <dbReference type="Google" id="ProtNLM"/>
    </source>
</evidence>
<evidence type="ECO:0000256" key="1">
    <source>
        <dbReference type="ARBA" id="ARBA00023172"/>
    </source>
</evidence>
<evidence type="ECO:0000256" key="2">
    <source>
        <dbReference type="SAM" id="MobiDB-lite"/>
    </source>
</evidence>
<dbReference type="InterPro" id="IPR011010">
    <property type="entry name" value="DNA_brk_join_enz"/>
</dbReference>
<dbReference type="InterPro" id="IPR013762">
    <property type="entry name" value="Integrase-like_cat_sf"/>
</dbReference>
<dbReference type="SUPFAM" id="SSF56349">
    <property type="entry name" value="DNA breaking-rejoining enzymes"/>
    <property type="match status" value="1"/>
</dbReference>
<feature type="region of interest" description="Disordered" evidence="2">
    <location>
        <begin position="1"/>
        <end position="52"/>
    </location>
</feature>
<dbReference type="Gene3D" id="1.10.443.10">
    <property type="entry name" value="Intergrase catalytic core"/>
    <property type="match status" value="1"/>
</dbReference>
<gene>
    <name evidence="3" type="ORF">GCM10023200_05280</name>
</gene>
<protein>
    <recommendedName>
        <fullName evidence="5">Tyr recombinase domain-containing protein</fullName>
    </recommendedName>
</protein>
<organism evidence="3 4">
    <name type="scientific">Actinomycetospora chlora</name>
    <dbReference type="NCBI Taxonomy" id="663608"/>
    <lineage>
        <taxon>Bacteria</taxon>
        <taxon>Bacillati</taxon>
        <taxon>Actinomycetota</taxon>
        <taxon>Actinomycetes</taxon>
        <taxon>Pseudonocardiales</taxon>
        <taxon>Pseudonocardiaceae</taxon>
        <taxon>Actinomycetospora</taxon>
    </lineage>
</organism>
<evidence type="ECO:0000313" key="4">
    <source>
        <dbReference type="Proteomes" id="UP001500928"/>
    </source>
</evidence>